<reference evidence="1" key="1">
    <citation type="submission" date="2020-11" db="EMBL/GenBank/DDBJ databases">
        <authorList>
            <person name="Davenport K.M."/>
            <person name="Bickhart D.M."/>
            <person name="Smith T.P.L."/>
            <person name="Murdoch B.M."/>
            <person name="Rosen B.D."/>
        </authorList>
    </citation>
    <scope>NUCLEOTIDE SEQUENCE [LARGE SCALE GENOMIC DNA]</scope>
    <source>
        <strain evidence="1">OAR_USU_Benz2616</strain>
    </source>
</reference>
<reference evidence="1" key="3">
    <citation type="submission" date="2025-09" db="UniProtKB">
        <authorList>
            <consortium name="Ensembl"/>
        </authorList>
    </citation>
    <scope>IDENTIFICATION</scope>
</reference>
<name>A0AC11CV30_SHEEP</name>
<dbReference type="Ensembl" id="ENSOART00020074392.1">
    <property type="protein sequence ID" value="ENSOARP00020035018.1"/>
    <property type="gene ID" value="ENSOARG00020026379.2"/>
</dbReference>
<accession>A0AC11CV30</accession>
<sequence>MESVALYSFQATESDELGFNKGDTLKILNMEDDQNWYKAELRGAEGFVPKNYIRVKPHPWYSGRISRQLAEEILRKRNHPGAFLIRESESSPGEFSVSVNYGDQVQHFKVLREPSGKYYLWEEKFNSLNELVAFYRTTTIAKKRQVFLQDEEPLPKEMPPHPRAQPWRCRCLPGPGSASDLLCDFQESHSPLCSLDWLRCGPKQRAEHPTQVSHSITLDPEWPPPPAGPLVRPSQGLTCGHQLHDQLGVGDVGAADLGPAGPQALSRHHTAHVICRRRILSVLGLPPTLGWARSLAGLALLPPAISCCSALGLSLLARVTDKEGAGLETLFCPWTPSLPAFLSITTSLSISTMLAPCPHVGPGLPSAISLPLPPAPSPSPQKSR</sequence>
<gene>
    <name evidence="1" type="primary">GRAP</name>
</gene>
<evidence type="ECO:0000313" key="1">
    <source>
        <dbReference type="Ensembl" id="ENSOARP00020035018.1"/>
    </source>
</evidence>
<reference evidence="1" key="2">
    <citation type="submission" date="2025-08" db="UniProtKB">
        <authorList>
            <consortium name="Ensembl"/>
        </authorList>
    </citation>
    <scope>IDENTIFICATION</scope>
</reference>
<protein>
    <submittedName>
        <fullName evidence="1">Uncharacterized protein</fullName>
    </submittedName>
</protein>
<organism evidence="1">
    <name type="scientific">Ovis aries</name>
    <name type="common">Sheep</name>
    <dbReference type="NCBI Taxonomy" id="9940"/>
    <lineage>
        <taxon>Eukaryota</taxon>
        <taxon>Metazoa</taxon>
        <taxon>Chordata</taxon>
        <taxon>Craniata</taxon>
        <taxon>Vertebrata</taxon>
        <taxon>Euteleostomi</taxon>
        <taxon>Mammalia</taxon>
        <taxon>Eutheria</taxon>
        <taxon>Laurasiatheria</taxon>
        <taxon>Artiodactyla</taxon>
        <taxon>Ruminantia</taxon>
        <taxon>Pecora</taxon>
        <taxon>Bovidae</taxon>
        <taxon>Caprinae</taxon>
        <taxon>Ovis</taxon>
    </lineage>
</organism>
<proteinExistence type="predicted"/>